<dbReference type="RefSeq" id="WP_139604530.1">
    <property type="nucleotide sequence ID" value="NZ_VDCQ01000035.1"/>
</dbReference>
<dbReference type="PROSITE" id="PS50885">
    <property type="entry name" value="HAMP"/>
    <property type="match status" value="1"/>
</dbReference>
<keyword evidence="5 9" id="KW-0418">Kinase</keyword>
<evidence type="ECO:0000256" key="7">
    <source>
        <dbReference type="SAM" id="Phobius"/>
    </source>
</evidence>
<sequence length="596" mass="67788">MKTSRLWLSRLRSLQILPKVVLTFLLVLSPLYAIGLKMNEYGSTNVKNEIANSLTSRVNLYMDMLDADFDRTIRLLQEYVNDEDLLKLSSSSEIMSDIEKTQAILRLKNRLDLFKNSSQFIENVSAYIPAIDRTVSANANVIAAFDRTEFQALARAVNLFEAPFQLWQNRIFISVSYPDAILNGYRQPLFLLSVEVSRQAMAAKLSQYTNGGGGAVLAGNREHWVVAGSADGTIGDDILSRLGQSDGTGGEEAWTVTIRSEEYMVVQKQSTRLDTRLIMFVPLQNVYKPLQNFQAWLLVLSVASVLIMLVFSYGIYRIIHRPLKALVRAFRKVEQGNFNFALDYSSNDEFGYLYKQFNAMIGRLNVLIHQVYEQQYRVRLAELRHLQSQINPHFLYNTYFILYRMAQLRDHDNVVVFTKHLGDYFQYIARDGMAEVPLEKEASHVKNYMEIQSVRFANRIVSRFDGLPEGCGDMMIPRLILQPILENAYHHGLEQKAKDGWVHVTARKTPEQLVIAVEDNGGSMTEERANELRLMLRSSDDITESTGLVNVHRRLLIKFGEPGGLRLGVGSGQGLRVELIIPLKEEQGLDKNADRG</sequence>
<keyword evidence="3" id="KW-0597">Phosphoprotein</keyword>
<dbReference type="InterPro" id="IPR010559">
    <property type="entry name" value="Sig_transdc_His_kin_internal"/>
</dbReference>
<keyword evidence="4" id="KW-0808">Transferase</keyword>
<dbReference type="SMART" id="SM00304">
    <property type="entry name" value="HAMP"/>
    <property type="match status" value="1"/>
</dbReference>
<comment type="subcellular location">
    <subcellularLocation>
        <location evidence="1">Cell membrane</location>
        <topology evidence="1">Multi-pass membrane protein</topology>
    </subcellularLocation>
</comment>
<dbReference type="Gene3D" id="3.30.565.10">
    <property type="entry name" value="Histidine kinase-like ATPase, C-terminal domain"/>
    <property type="match status" value="1"/>
</dbReference>
<evidence type="ECO:0000256" key="4">
    <source>
        <dbReference type="ARBA" id="ARBA00022679"/>
    </source>
</evidence>
<evidence type="ECO:0000313" key="10">
    <source>
        <dbReference type="Proteomes" id="UP000307943"/>
    </source>
</evidence>
<dbReference type="Proteomes" id="UP000307943">
    <property type="component" value="Unassembled WGS sequence"/>
</dbReference>
<dbReference type="Pfam" id="PF00672">
    <property type="entry name" value="HAMP"/>
    <property type="match status" value="1"/>
</dbReference>
<dbReference type="Pfam" id="PF06580">
    <property type="entry name" value="His_kinase"/>
    <property type="match status" value="1"/>
</dbReference>
<feature type="domain" description="HAMP" evidence="8">
    <location>
        <begin position="317"/>
        <end position="369"/>
    </location>
</feature>
<keyword evidence="7" id="KW-1133">Transmembrane helix</keyword>
<reference evidence="9 10" key="1">
    <citation type="submission" date="2019-05" db="EMBL/GenBank/DDBJ databases">
        <title>We sequenced the genome of Paenibacillus hemerocallicola KCTC 33185 for further insight into its adaptation and study the phylogeny of Paenibacillus.</title>
        <authorList>
            <person name="Narsing Rao M.P."/>
        </authorList>
    </citation>
    <scope>NUCLEOTIDE SEQUENCE [LARGE SCALE GENOMIC DNA]</scope>
    <source>
        <strain evidence="9 10">KCTC 33185</strain>
    </source>
</reference>
<evidence type="ECO:0000313" key="9">
    <source>
        <dbReference type="EMBL" id="TNJ63983.1"/>
    </source>
</evidence>
<dbReference type="AlphaFoldDB" id="A0A5C4T4M6"/>
<name>A0A5C4T4M6_9BACL</name>
<evidence type="ECO:0000256" key="5">
    <source>
        <dbReference type="ARBA" id="ARBA00022777"/>
    </source>
</evidence>
<dbReference type="GO" id="GO:0005886">
    <property type="term" value="C:plasma membrane"/>
    <property type="evidence" value="ECO:0007669"/>
    <property type="project" value="UniProtKB-SubCell"/>
</dbReference>
<keyword evidence="7" id="KW-0812">Transmembrane</keyword>
<keyword evidence="6 7" id="KW-0472">Membrane</keyword>
<protein>
    <submittedName>
        <fullName evidence="9">Sensor histidine kinase</fullName>
    </submittedName>
</protein>
<proteinExistence type="predicted"/>
<dbReference type="InterPro" id="IPR003594">
    <property type="entry name" value="HATPase_dom"/>
</dbReference>
<keyword evidence="2" id="KW-1003">Cell membrane</keyword>
<dbReference type="EMBL" id="VDCQ01000035">
    <property type="protein sequence ID" value="TNJ63983.1"/>
    <property type="molecule type" value="Genomic_DNA"/>
</dbReference>
<dbReference type="InterPro" id="IPR036890">
    <property type="entry name" value="HATPase_C_sf"/>
</dbReference>
<evidence type="ECO:0000256" key="6">
    <source>
        <dbReference type="ARBA" id="ARBA00023136"/>
    </source>
</evidence>
<dbReference type="Pfam" id="PF02518">
    <property type="entry name" value="HATPase_c"/>
    <property type="match status" value="1"/>
</dbReference>
<evidence type="ECO:0000256" key="1">
    <source>
        <dbReference type="ARBA" id="ARBA00004651"/>
    </source>
</evidence>
<dbReference type="SUPFAM" id="SSF158472">
    <property type="entry name" value="HAMP domain-like"/>
    <property type="match status" value="1"/>
</dbReference>
<evidence type="ECO:0000256" key="2">
    <source>
        <dbReference type="ARBA" id="ARBA00022475"/>
    </source>
</evidence>
<dbReference type="Gene3D" id="6.10.340.10">
    <property type="match status" value="1"/>
</dbReference>
<accession>A0A5C4T4M6</accession>
<dbReference type="InterPro" id="IPR003660">
    <property type="entry name" value="HAMP_dom"/>
</dbReference>
<organism evidence="9 10">
    <name type="scientific">Paenibacillus hemerocallicola</name>
    <dbReference type="NCBI Taxonomy" id="1172614"/>
    <lineage>
        <taxon>Bacteria</taxon>
        <taxon>Bacillati</taxon>
        <taxon>Bacillota</taxon>
        <taxon>Bacilli</taxon>
        <taxon>Bacillales</taxon>
        <taxon>Paenibacillaceae</taxon>
        <taxon>Paenibacillus</taxon>
    </lineage>
</organism>
<dbReference type="PANTHER" id="PTHR34220">
    <property type="entry name" value="SENSOR HISTIDINE KINASE YPDA"/>
    <property type="match status" value="1"/>
</dbReference>
<evidence type="ECO:0000259" key="8">
    <source>
        <dbReference type="PROSITE" id="PS50885"/>
    </source>
</evidence>
<dbReference type="GO" id="GO:0000155">
    <property type="term" value="F:phosphorelay sensor kinase activity"/>
    <property type="evidence" value="ECO:0007669"/>
    <property type="project" value="InterPro"/>
</dbReference>
<dbReference type="OrthoDB" id="2062925at2"/>
<dbReference type="CDD" id="cd06225">
    <property type="entry name" value="HAMP"/>
    <property type="match status" value="1"/>
</dbReference>
<comment type="caution">
    <text evidence="9">The sequence shown here is derived from an EMBL/GenBank/DDBJ whole genome shotgun (WGS) entry which is preliminary data.</text>
</comment>
<gene>
    <name evidence="9" type="ORF">FE784_22780</name>
</gene>
<dbReference type="SUPFAM" id="SSF55874">
    <property type="entry name" value="ATPase domain of HSP90 chaperone/DNA topoisomerase II/histidine kinase"/>
    <property type="match status" value="1"/>
</dbReference>
<feature type="transmembrane region" description="Helical" evidence="7">
    <location>
        <begin position="295"/>
        <end position="316"/>
    </location>
</feature>
<dbReference type="InterPro" id="IPR050640">
    <property type="entry name" value="Bact_2-comp_sensor_kinase"/>
</dbReference>
<keyword evidence="10" id="KW-1185">Reference proteome</keyword>
<dbReference type="PANTHER" id="PTHR34220:SF7">
    <property type="entry name" value="SENSOR HISTIDINE KINASE YPDA"/>
    <property type="match status" value="1"/>
</dbReference>
<evidence type="ECO:0000256" key="3">
    <source>
        <dbReference type="ARBA" id="ARBA00022553"/>
    </source>
</evidence>